<proteinExistence type="predicted"/>
<organism evidence="3">
    <name type="scientific">Gaeumannomyces tritici (strain R3-111a-1)</name>
    <name type="common">Wheat and barley take-all root rot fungus</name>
    <name type="synonym">Gaeumannomyces graminis var. tritici</name>
    <dbReference type="NCBI Taxonomy" id="644352"/>
    <lineage>
        <taxon>Eukaryota</taxon>
        <taxon>Fungi</taxon>
        <taxon>Dikarya</taxon>
        <taxon>Ascomycota</taxon>
        <taxon>Pezizomycotina</taxon>
        <taxon>Sordariomycetes</taxon>
        <taxon>Sordariomycetidae</taxon>
        <taxon>Magnaporthales</taxon>
        <taxon>Magnaporthaceae</taxon>
        <taxon>Gaeumannomyces</taxon>
    </lineage>
</organism>
<protein>
    <submittedName>
        <fullName evidence="3">WD repeat-containing protein</fullName>
    </submittedName>
</protein>
<dbReference type="SUPFAM" id="SSF50978">
    <property type="entry name" value="WD40 repeat-like"/>
    <property type="match status" value="1"/>
</dbReference>
<reference evidence="4" key="4">
    <citation type="journal article" date="2015" name="G3 (Bethesda)">
        <title>Genome sequences of three phytopathogenic species of the Magnaporthaceae family of fungi.</title>
        <authorList>
            <person name="Okagaki L.H."/>
            <person name="Nunes C.C."/>
            <person name="Sailsbery J."/>
            <person name="Clay B."/>
            <person name="Brown D."/>
            <person name="John T."/>
            <person name="Oh Y."/>
            <person name="Young N."/>
            <person name="Fitzgerald M."/>
            <person name="Haas B.J."/>
            <person name="Zeng Q."/>
            <person name="Young S."/>
            <person name="Adiconis X."/>
            <person name="Fan L."/>
            <person name="Levin J.Z."/>
            <person name="Mitchell T.K."/>
            <person name="Okubara P.A."/>
            <person name="Farman M.L."/>
            <person name="Kohn L.M."/>
            <person name="Birren B."/>
            <person name="Ma L.-J."/>
            <person name="Dean R.A."/>
        </authorList>
    </citation>
    <scope>NUCLEOTIDE SEQUENCE</scope>
    <source>
        <strain evidence="4">R3-111a-1</strain>
    </source>
</reference>
<gene>
    <name evidence="4" type="primary">20351884</name>
    <name evidence="3" type="ORF">GGTG_11426</name>
</gene>
<name>J3PD57_GAET3</name>
<feature type="domain" description="RAVE complex protein Rav1 C-terminal" evidence="2">
    <location>
        <begin position="624"/>
        <end position="1260"/>
    </location>
</feature>
<dbReference type="Pfam" id="PF12234">
    <property type="entry name" value="Rav1p_C"/>
    <property type="match status" value="1"/>
</dbReference>
<evidence type="ECO:0000259" key="2">
    <source>
        <dbReference type="Pfam" id="PF12234"/>
    </source>
</evidence>
<dbReference type="EMBL" id="GL385401">
    <property type="protein sequence ID" value="EJT70402.1"/>
    <property type="molecule type" value="Genomic_DNA"/>
</dbReference>
<dbReference type="HOGENOM" id="CLU_000310_0_1_1"/>
<keyword evidence="5" id="KW-1185">Reference proteome</keyword>
<accession>J3PD57</accession>
<evidence type="ECO:0000313" key="4">
    <source>
        <dbReference type="EnsemblFungi" id="EJT70402"/>
    </source>
</evidence>
<dbReference type="VEuPathDB" id="FungiDB:GGTG_11426"/>
<evidence type="ECO:0000313" key="3">
    <source>
        <dbReference type="EMBL" id="EJT70402.1"/>
    </source>
</evidence>
<dbReference type="RefSeq" id="XP_009227580.1">
    <property type="nucleotide sequence ID" value="XM_009229316.1"/>
</dbReference>
<feature type="compositionally biased region" description="Polar residues" evidence="1">
    <location>
        <begin position="1328"/>
        <end position="1337"/>
    </location>
</feature>
<dbReference type="EnsemblFungi" id="EJT70402">
    <property type="protein sequence ID" value="EJT70402"/>
    <property type="gene ID" value="GGTG_11426"/>
</dbReference>
<dbReference type="Gene3D" id="2.130.10.10">
    <property type="entry name" value="YVTN repeat-like/Quinoprotein amine dehydrogenase"/>
    <property type="match status" value="1"/>
</dbReference>
<dbReference type="Proteomes" id="UP000006039">
    <property type="component" value="Unassembled WGS sequence"/>
</dbReference>
<dbReference type="InterPro" id="IPR015943">
    <property type="entry name" value="WD40/YVTN_repeat-like_dom_sf"/>
</dbReference>
<dbReference type="InterPro" id="IPR052208">
    <property type="entry name" value="DmX-like/RAVE_component"/>
</dbReference>
<reference evidence="3" key="3">
    <citation type="submission" date="2010-09" db="EMBL/GenBank/DDBJ databases">
        <title>Annotation of Gaeumannomyces graminis var. tritici R3-111a-1.</title>
        <authorList>
            <consortium name="The Broad Institute Genome Sequencing Platform"/>
            <person name="Ma L.-J."/>
            <person name="Dead R."/>
            <person name="Young S.K."/>
            <person name="Zeng Q."/>
            <person name="Gargeya S."/>
            <person name="Fitzgerald M."/>
            <person name="Haas B."/>
            <person name="Abouelleil A."/>
            <person name="Alvarado L."/>
            <person name="Arachchi H.M."/>
            <person name="Berlin A."/>
            <person name="Brown A."/>
            <person name="Chapman S.B."/>
            <person name="Chen Z."/>
            <person name="Dunbar C."/>
            <person name="Freedman E."/>
            <person name="Gearin G."/>
            <person name="Gellesch M."/>
            <person name="Goldberg J."/>
            <person name="Griggs A."/>
            <person name="Gujja S."/>
            <person name="Heiman D."/>
            <person name="Howarth C."/>
            <person name="Larson L."/>
            <person name="Lui A."/>
            <person name="MacDonald P.J.P."/>
            <person name="Mehta T."/>
            <person name="Montmayeur A."/>
            <person name="Murphy C."/>
            <person name="Neiman D."/>
            <person name="Pearson M."/>
            <person name="Priest M."/>
            <person name="Roberts A."/>
            <person name="Saif S."/>
            <person name="Shea T."/>
            <person name="Shenoy N."/>
            <person name="Sisk P."/>
            <person name="Stolte C."/>
            <person name="Sykes S."/>
            <person name="Yandava C."/>
            <person name="Wortman J."/>
            <person name="Nusbaum C."/>
            <person name="Birren B."/>
        </authorList>
    </citation>
    <scope>NUCLEOTIDE SEQUENCE</scope>
    <source>
        <strain evidence="3">R3-111a-1</strain>
    </source>
</reference>
<evidence type="ECO:0000256" key="1">
    <source>
        <dbReference type="SAM" id="MobiDB-lite"/>
    </source>
</evidence>
<dbReference type="OrthoDB" id="342131at2759"/>
<reference evidence="3" key="2">
    <citation type="submission" date="2010-07" db="EMBL/GenBank/DDBJ databases">
        <authorList>
            <consortium name="The Broad Institute Genome Sequencing Platform"/>
            <consortium name="Broad Institute Genome Sequencing Center for Infectious Disease"/>
            <person name="Ma L.-J."/>
            <person name="Dead R."/>
            <person name="Young S."/>
            <person name="Zeng Q."/>
            <person name="Koehrsen M."/>
            <person name="Alvarado L."/>
            <person name="Berlin A."/>
            <person name="Chapman S.B."/>
            <person name="Chen Z."/>
            <person name="Freedman E."/>
            <person name="Gellesch M."/>
            <person name="Goldberg J."/>
            <person name="Griggs A."/>
            <person name="Gujja S."/>
            <person name="Heilman E.R."/>
            <person name="Heiman D."/>
            <person name="Hepburn T."/>
            <person name="Howarth C."/>
            <person name="Jen D."/>
            <person name="Larson L."/>
            <person name="Mehta T."/>
            <person name="Neiman D."/>
            <person name="Pearson M."/>
            <person name="Roberts A."/>
            <person name="Saif S."/>
            <person name="Shea T."/>
            <person name="Shenoy N."/>
            <person name="Sisk P."/>
            <person name="Stolte C."/>
            <person name="Sykes S."/>
            <person name="Walk T."/>
            <person name="White J."/>
            <person name="Yandava C."/>
            <person name="Haas B."/>
            <person name="Nusbaum C."/>
            <person name="Birren B."/>
        </authorList>
    </citation>
    <scope>NUCLEOTIDE SEQUENCE</scope>
    <source>
        <strain evidence="3">R3-111a-1</strain>
    </source>
</reference>
<dbReference type="InterPro" id="IPR022033">
    <property type="entry name" value="Rav1p_C"/>
</dbReference>
<dbReference type="GO" id="GO:0007035">
    <property type="term" value="P:vacuolar acidification"/>
    <property type="evidence" value="ECO:0007669"/>
    <property type="project" value="TreeGrafter"/>
</dbReference>
<dbReference type="InterPro" id="IPR036322">
    <property type="entry name" value="WD40_repeat_dom_sf"/>
</dbReference>
<dbReference type="FunCoup" id="J3PD57">
    <property type="interactions" value="64"/>
</dbReference>
<evidence type="ECO:0000313" key="5">
    <source>
        <dbReference type="Proteomes" id="UP000006039"/>
    </source>
</evidence>
<dbReference type="STRING" id="644352.J3PD57"/>
<dbReference type="GO" id="GO:0043291">
    <property type="term" value="C:RAVE complex"/>
    <property type="evidence" value="ECO:0007669"/>
    <property type="project" value="TreeGrafter"/>
</dbReference>
<dbReference type="PANTHER" id="PTHR13950:SF9">
    <property type="entry name" value="RABCONNECTIN-3A"/>
    <property type="match status" value="1"/>
</dbReference>
<dbReference type="GeneID" id="20351884"/>
<dbReference type="eggNOG" id="KOG1064">
    <property type="taxonomic scope" value="Eukaryota"/>
</dbReference>
<dbReference type="PANTHER" id="PTHR13950">
    <property type="entry name" value="RABCONNECTIN-RELATED"/>
    <property type="match status" value="1"/>
</dbReference>
<reference evidence="5" key="1">
    <citation type="submission" date="2010-07" db="EMBL/GenBank/DDBJ databases">
        <title>The genome sequence of Gaeumannomyces graminis var. tritici strain R3-111a-1.</title>
        <authorList>
            <consortium name="The Broad Institute Genome Sequencing Platform"/>
            <person name="Ma L.-J."/>
            <person name="Dead R."/>
            <person name="Young S."/>
            <person name="Zeng Q."/>
            <person name="Koehrsen M."/>
            <person name="Alvarado L."/>
            <person name="Berlin A."/>
            <person name="Chapman S.B."/>
            <person name="Chen Z."/>
            <person name="Freedman E."/>
            <person name="Gellesch M."/>
            <person name="Goldberg J."/>
            <person name="Griggs A."/>
            <person name="Gujja S."/>
            <person name="Heilman E.R."/>
            <person name="Heiman D."/>
            <person name="Hepburn T."/>
            <person name="Howarth C."/>
            <person name="Jen D."/>
            <person name="Larson L."/>
            <person name="Mehta T."/>
            <person name="Neiman D."/>
            <person name="Pearson M."/>
            <person name="Roberts A."/>
            <person name="Saif S."/>
            <person name="Shea T."/>
            <person name="Shenoy N."/>
            <person name="Sisk P."/>
            <person name="Stolte C."/>
            <person name="Sykes S."/>
            <person name="Walk T."/>
            <person name="White J."/>
            <person name="Yandava C."/>
            <person name="Haas B."/>
            <person name="Nusbaum C."/>
            <person name="Birren B."/>
        </authorList>
    </citation>
    <scope>NUCLEOTIDE SEQUENCE [LARGE SCALE GENOMIC DNA]</scope>
    <source>
        <strain evidence="5">R3-111a-1</strain>
    </source>
</reference>
<feature type="region of interest" description="Disordered" evidence="1">
    <location>
        <begin position="1306"/>
        <end position="1337"/>
    </location>
</feature>
<reference evidence="4" key="5">
    <citation type="submission" date="2018-04" db="UniProtKB">
        <authorList>
            <consortium name="EnsemblFungi"/>
        </authorList>
    </citation>
    <scope>IDENTIFICATION</scope>
    <source>
        <strain evidence="4">R3-111a-1</strain>
    </source>
</reference>
<dbReference type="InterPro" id="IPR001680">
    <property type="entry name" value="WD40_rpt"/>
</dbReference>
<dbReference type="SMART" id="SM00320">
    <property type="entry name" value="WD40"/>
    <property type="match status" value="5"/>
</dbReference>
<sequence>MKVVLPGKPASSHSTVSTGFWASRRIIAYITGNAFAILSDHQTLLQTVYDDDESPLRAIAFDEASGKIATATDRHVRIYKPFGLEDDALRWALQSLIEPFSDDDSSPSSTAPVSLSWGASEELLVARASLKLYQTSSTPSCSWSKRLAAPAKCASLSYDSAYIACCGYSDRLVKVWRRLSFGSDDVCFDFAYLRHPAPVTRIQWRQPYDVNQTIENVLYTFCADQSVRIWSGSESHHSGQHLQLWGTLDLEESLRGRHPQRPDEPLTRWAFIVHGRDISAAAETAVQESATGQADDDMGLQHVVEVANRNPELCMVLDTAGGMSAWALENIGSRTAQRAGRIFNAAHIYSKDFDFARSLSLPADAHVEVQSYCNKAGGHLHLLLHDFRGTIHVYEANMADMLHQASTAPRLRLKGSWSGHSTSVQKIVRNYSGHAIVSRTRDGESSVWTHKLGARSTSLSQLALTPTSEQGHIHRICVLRKGRFVVFLHHDSITLWDCRPPGPPGLLGRCTYSVGGKPLCLLILPRQRPGDSSVAHVATITSEKQGIVWTMSLPLYAVGGGQAPPVNGHGSARPAVTEFCRFSLQGTEDLAYVLPVDPAGSSPVISGFLDVFARDVAVSYTREGRVDFLTARVDPEQKRVEWLTTCSMETGLVEPSLVSGSTLKRAALVNSSRSAVTIWDIRGARLEYTQDFESQNSINDLDWTSTPDSQSVLAVGFPHRILLLSQLRFDYLNKGPAWAPVREISIRDMTPHPIGDSTWLGDGHLVIGAGNQLFVHDRQFDPASSLITSLRLPHRKDGSLDLFDVVRRLNGPLPVFHPQFLSQCMLAGKTTLVHRILTSLDTTLKYWVEGETIDDYLGLDMEFFYGAQSPTHDYKSDPNSSTFFAPGSMHDAVGEEFNEQVADSINSRLTKVALPQLSGHEQIQLVDIVECAGLVETQRRSMDDNGARYMLFYRQHALRKGRTSEIHMSWREINWAHHSTSQDILVDFVTRQNHGSLRWESARESGMFMWLSDAAAVRRQFEVVARNEYTGSEDKNPVDCSLFYLALRKKAVLQGLWRMASWNREQAATQRLLANNFDDPRWRTAALKNAYALMSKRRFGYAAAFFLLADHLQDAVNVCLNQIKDVQLAVAIARVYEGDDGGPVLRRLLEEEVLAIAAQEGNRWLASWAFWMLRRRDMAVRALITPVYALLETPYSPDLKSKLFLTDDPALIVLYAQLRQKTLQTLRGASKVTPKVEWEFVLHNARLYDRMGCDLLGLGLVRNWEFLGSSRATPGLGGDIDPLKLLRRRSSLVVADMPVAPLSPTERRAAARGGAHQPPPSVFEEPDSNSLLDSFGF</sequence>